<organism evidence="2 3">
    <name type="scientific">Streptomyces parvus</name>
    <dbReference type="NCBI Taxonomy" id="66428"/>
    <lineage>
        <taxon>Bacteria</taxon>
        <taxon>Bacillati</taxon>
        <taxon>Actinomycetota</taxon>
        <taxon>Actinomycetes</taxon>
        <taxon>Kitasatosporales</taxon>
        <taxon>Streptomycetaceae</taxon>
        <taxon>Streptomyces</taxon>
    </lineage>
</organism>
<dbReference type="InterPro" id="IPR006311">
    <property type="entry name" value="TAT_signal"/>
</dbReference>
<dbReference type="PROSITE" id="PS51318">
    <property type="entry name" value="TAT"/>
    <property type="match status" value="1"/>
</dbReference>
<sequence length="376" mass="39770">MATRRGFITGASGIGTAALLGYAAAPQAAAATADGAAGAAKVSPQQAKDSLLAVNAGMRTNYAVLKAELIKHLSPVIVVQNDAKGGRFTLVTESGQESANPVSETFELAKSIAHVPLGIFSVIASYLADHIPNLPNADRIDPHDLLMVAFDDHTSTAWIPPLQAYAATLTTARRNLPDAGLPAALTTSCGNILDAALRFIDTSVTTQSFDMKSFEDFSGSVYPDIRTNMEHAAQAQIKGVQDQMTAWRAKVGEAGWADLYCVVISQWTTSVLNQNTIIIKDCMNPAKVATHLIDLPGLENPVDPVFTALDNLARIVQDNVAAEMVFPKDTKVADALKGKEDLLSDEILIQLGTARGVTKSAPTYNMAAGAVCPIKK</sequence>
<dbReference type="RefSeq" id="WP_164207910.1">
    <property type="nucleotide sequence ID" value="NZ_JAAGMP010001603.1"/>
</dbReference>
<evidence type="ECO:0000256" key="1">
    <source>
        <dbReference type="SAM" id="SignalP"/>
    </source>
</evidence>
<feature type="chain" id="PRO_5029471915" description="Twin-arginine translocation signal domain-containing protein" evidence="1">
    <location>
        <begin position="31"/>
        <end position="376"/>
    </location>
</feature>
<feature type="signal peptide" evidence="1">
    <location>
        <begin position="1"/>
        <end position="30"/>
    </location>
</feature>
<protein>
    <recommendedName>
        <fullName evidence="4">Twin-arginine translocation signal domain-containing protein</fullName>
    </recommendedName>
</protein>
<dbReference type="EMBL" id="JAAGMP010001603">
    <property type="protein sequence ID" value="NEC23652.1"/>
    <property type="molecule type" value="Genomic_DNA"/>
</dbReference>
<name>A0A7K3SA36_9ACTN</name>
<accession>A0A7K3SA36</accession>
<evidence type="ECO:0008006" key="4">
    <source>
        <dbReference type="Google" id="ProtNLM"/>
    </source>
</evidence>
<dbReference type="AlphaFoldDB" id="A0A7K3SA36"/>
<comment type="caution">
    <text evidence="2">The sequence shown here is derived from an EMBL/GenBank/DDBJ whole genome shotgun (WGS) entry which is preliminary data.</text>
</comment>
<reference evidence="2 3" key="1">
    <citation type="submission" date="2020-01" db="EMBL/GenBank/DDBJ databases">
        <title>Insect and environment-associated Actinomycetes.</title>
        <authorList>
            <person name="Currrie C."/>
            <person name="Chevrette M."/>
            <person name="Carlson C."/>
            <person name="Stubbendieck R."/>
            <person name="Wendt-Pienkowski E."/>
        </authorList>
    </citation>
    <scope>NUCLEOTIDE SEQUENCE [LARGE SCALE GENOMIC DNA]</scope>
    <source>
        <strain evidence="2 3">SID7590</strain>
    </source>
</reference>
<gene>
    <name evidence="2" type="ORF">G3I50_36180</name>
</gene>
<evidence type="ECO:0000313" key="2">
    <source>
        <dbReference type="EMBL" id="NEC23652.1"/>
    </source>
</evidence>
<keyword evidence="1" id="KW-0732">Signal</keyword>
<evidence type="ECO:0000313" key="3">
    <source>
        <dbReference type="Proteomes" id="UP000469670"/>
    </source>
</evidence>
<proteinExistence type="predicted"/>
<dbReference type="Proteomes" id="UP000469670">
    <property type="component" value="Unassembled WGS sequence"/>
</dbReference>